<dbReference type="InterPro" id="IPR002789">
    <property type="entry name" value="HerA_central"/>
</dbReference>
<reference evidence="6 7" key="1">
    <citation type="submission" date="2019-10" db="EMBL/GenBank/DDBJ databases">
        <title>Genome Sequences from Six Type Strain Members of the Archaeal Family Sulfolobaceae: Acidianus ambivalens, Acidianus infernus, Metallosphaera prunae, Stygiolobus azoricus, Sulfolobus metallicus, and Sulfurisphaera ohwakuensis.</title>
        <authorList>
            <person name="Counts J.A."/>
            <person name="Kelly R.M."/>
        </authorList>
    </citation>
    <scope>NUCLEOTIDE SEQUENCE [LARGE SCALE GENOMIC DNA]</scope>
    <source>
        <strain evidence="6 7">DSM 3191</strain>
    </source>
</reference>
<dbReference type="Pfam" id="PF01935">
    <property type="entry name" value="DUF87"/>
    <property type="match status" value="1"/>
</dbReference>
<evidence type="ECO:0000256" key="2">
    <source>
        <dbReference type="ARBA" id="ARBA00034617"/>
    </source>
</evidence>
<protein>
    <submittedName>
        <fullName evidence="6">DUF87 domain-containing protein</fullName>
    </submittedName>
</protein>
<evidence type="ECO:0000256" key="1">
    <source>
        <dbReference type="ARBA" id="ARBA00007816"/>
    </source>
</evidence>
<sequence length="540" mass="60358">MMLAEGKTIGIVLQKSEASSIQGLLTPEYEVSPGQLFLIKDNNKLSLARLENYEYINEFYDEKIPIVKNILSENTSFDLLNMNTVIKAEMSIIKRYGHNSSPMPGSLIKTLPEEKDESFLSEFYGVKNAADYVKYGRLAGSDIPLLLDLNAVTMHVGIFGETGSGKSYNMRYLIYLFSNLKIMGKNTALPMIIIDANGDYVDFSNINIDLVSGGRKWIKKYVIRDPKSDTETRLTIDLSLFTPKDLADFIISLKYGGNEINSLQSNLLDYIISQHDQKEYNNLLGKEEGISLIQQEISSNQNLKELGFSSSTARAVISALEIFKDRIVKRYKLISNSSSINEQILDVIWKEKGLAIIDFSADGSPGVDIPTKQLIVSYISRLLLNYLTKAKYSGSQRLIAFVIEEAQNYIPSNDYPISANITKESLVTLATQGRKFGVSLFLVSQRPAFVDKYVLSMLNTFFFHRIYHEDLKYVMSASGGLPESLAKGLTSLDTGYVIVSGLMSALKVPALVRIPWDPRLGSYAGSVERIDRVLIEDSSK</sequence>
<keyword evidence="7" id="KW-1185">Reference proteome</keyword>
<comment type="similarity">
    <text evidence="1">Belongs to the HerA family.</text>
</comment>
<dbReference type="AlphaFoldDB" id="A0A6A9QMX8"/>
<dbReference type="RefSeq" id="WP_338078116.1">
    <property type="nucleotide sequence ID" value="NZ_WFIY01000004.1"/>
</dbReference>
<feature type="domain" description="Helicase HerA central" evidence="5">
    <location>
        <begin position="133"/>
        <end position="382"/>
    </location>
</feature>
<comment type="caution">
    <text evidence="6">The sequence shown here is derived from an EMBL/GenBank/DDBJ whole genome shotgun (WGS) entry which is preliminary data.</text>
</comment>
<evidence type="ECO:0000256" key="4">
    <source>
        <dbReference type="ARBA" id="ARBA00048988"/>
    </source>
</evidence>
<comment type="catalytic activity">
    <reaction evidence="3">
        <text>ATP + H2O = ADP + phosphate + H(+)</text>
        <dbReference type="Rhea" id="RHEA:13065"/>
        <dbReference type="ChEBI" id="CHEBI:15377"/>
        <dbReference type="ChEBI" id="CHEBI:15378"/>
        <dbReference type="ChEBI" id="CHEBI:30616"/>
        <dbReference type="ChEBI" id="CHEBI:43474"/>
        <dbReference type="ChEBI" id="CHEBI:456216"/>
        <dbReference type="EC" id="5.6.2.3"/>
    </reaction>
</comment>
<dbReference type="PANTHER" id="PTHR42957">
    <property type="entry name" value="HELICASE MJ1565-RELATED"/>
    <property type="match status" value="1"/>
</dbReference>
<dbReference type="Proteomes" id="UP000440125">
    <property type="component" value="Unassembled WGS sequence"/>
</dbReference>
<dbReference type="InterPro" id="IPR027417">
    <property type="entry name" value="P-loop_NTPase"/>
</dbReference>
<evidence type="ECO:0000256" key="3">
    <source>
        <dbReference type="ARBA" id="ARBA00048954"/>
    </source>
</evidence>
<dbReference type="Gene3D" id="3.40.50.300">
    <property type="entry name" value="P-loop containing nucleotide triphosphate hydrolases"/>
    <property type="match status" value="2"/>
</dbReference>
<dbReference type="InterPro" id="IPR008571">
    <property type="entry name" value="HerA-like"/>
</dbReference>
<dbReference type="GO" id="GO:0043138">
    <property type="term" value="F:3'-5' DNA helicase activity"/>
    <property type="evidence" value="ECO:0007669"/>
    <property type="project" value="UniProtKB-EC"/>
</dbReference>
<dbReference type="EMBL" id="WFIY01000004">
    <property type="protein sequence ID" value="MUM65268.1"/>
    <property type="molecule type" value="Genomic_DNA"/>
</dbReference>
<gene>
    <name evidence="6" type="ORF">D1867_08465</name>
</gene>
<dbReference type="GO" id="GO:0043139">
    <property type="term" value="F:5'-3' DNA helicase activity"/>
    <property type="evidence" value="ECO:0007669"/>
    <property type="project" value="UniProtKB-EC"/>
</dbReference>
<evidence type="ECO:0000313" key="6">
    <source>
        <dbReference type="EMBL" id="MUM65268.1"/>
    </source>
</evidence>
<proteinExistence type="inferred from homology"/>
<comment type="catalytic activity">
    <reaction evidence="4">
        <text>ATP + H2O = ADP + phosphate + H(+)</text>
        <dbReference type="Rhea" id="RHEA:13065"/>
        <dbReference type="ChEBI" id="CHEBI:15377"/>
        <dbReference type="ChEBI" id="CHEBI:15378"/>
        <dbReference type="ChEBI" id="CHEBI:30616"/>
        <dbReference type="ChEBI" id="CHEBI:43474"/>
        <dbReference type="ChEBI" id="CHEBI:456216"/>
        <dbReference type="EC" id="5.6.2.4"/>
    </reaction>
</comment>
<evidence type="ECO:0000259" key="5">
    <source>
        <dbReference type="Pfam" id="PF01935"/>
    </source>
</evidence>
<accession>A0A6A9QMX8</accession>
<name>A0A6A9QMX8_ACIIN</name>
<evidence type="ECO:0000313" key="7">
    <source>
        <dbReference type="Proteomes" id="UP000440125"/>
    </source>
</evidence>
<organism evidence="6 7">
    <name type="scientific">Acidianus infernus</name>
    <dbReference type="NCBI Taxonomy" id="12915"/>
    <lineage>
        <taxon>Archaea</taxon>
        <taxon>Thermoproteota</taxon>
        <taxon>Thermoprotei</taxon>
        <taxon>Sulfolobales</taxon>
        <taxon>Sulfolobaceae</taxon>
        <taxon>Acidianus</taxon>
    </lineage>
</organism>
<dbReference type="SUPFAM" id="SSF52540">
    <property type="entry name" value="P-loop containing nucleoside triphosphate hydrolases"/>
    <property type="match status" value="1"/>
</dbReference>
<comment type="catalytic activity">
    <reaction evidence="2">
        <text>Couples ATP hydrolysis with the unwinding of duplex DNA by translocating in the 3'-5' direction.</text>
        <dbReference type="EC" id="5.6.2.4"/>
    </reaction>
</comment>
<dbReference type="PANTHER" id="PTHR42957:SF2">
    <property type="entry name" value="HELICASE HERA CENTRAL DOMAIN-CONTAINING PROTEIN"/>
    <property type="match status" value="1"/>
</dbReference>